<proteinExistence type="predicted"/>
<organism evidence="1 2">
    <name type="scientific">Aquisalimonas asiatica</name>
    <dbReference type="NCBI Taxonomy" id="406100"/>
    <lineage>
        <taxon>Bacteria</taxon>
        <taxon>Pseudomonadati</taxon>
        <taxon>Pseudomonadota</taxon>
        <taxon>Gammaproteobacteria</taxon>
        <taxon>Chromatiales</taxon>
        <taxon>Ectothiorhodospiraceae</taxon>
        <taxon>Aquisalimonas</taxon>
    </lineage>
</organism>
<dbReference type="OrthoDB" id="5789527at2"/>
<dbReference type="Pfam" id="PF05954">
    <property type="entry name" value="Phage_GPD"/>
    <property type="match status" value="1"/>
</dbReference>
<dbReference type="STRING" id="406100.SAMN04488052_11540"/>
<evidence type="ECO:0000313" key="2">
    <source>
        <dbReference type="Proteomes" id="UP000199657"/>
    </source>
</evidence>
<dbReference type="SUPFAM" id="SSF69349">
    <property type="entry name" value="Phage fibre proteins"/>
    <property type="match status" value="1"/>
</dbReference>
<accession>A0A1H8VTY2</accession>
<name>A0A1H8VTY2_9GAMM</name>
<keyword evidence="2" id="KW-1185">Reference proteome</keyword>
<protein>
    <submittedName>
        <fullName evidence="1">Uncharacterized conserved protein, implicated in type VI secretion and phage assembly</fullName>
    </submittedName>
</protein>
<dbReference type="Gene3D" id="2.30.110.50">
    <property type="match status" value="1"/>
</dbReference>
<dbReference type="InterPro" id="IPR037026">
    <property type="entry name" value="Vgr_OB-fold_dom_sf"/>
</dbReference>
<dbReference type="Gene3D" id="2.40.50.230">
    <property type="entry name" value="Gp5 N-terminal domain"/>
    <property type="match status" value="1"/>
</dbReference>
<sequence length="683" mass="73360">MADTPWSQPWGRVWLGQTVFPVKRLDVREWVSSPFRAWAYVVVGKGEQAPARTDVIGQPAHLEWGNGDWGRRCRGGVVTWLRGGDCAQTGRRYFELTIEPRLTQLARGRATRLFTAVEHRELVAHLLHRAGYPAPAMEWYGDTLERRRHLLQAEESDLDLLQRVLARAGVCYAWGDGADESIRFVEDPRDFPLHAQTAVLSPQSAAPGAHGLDRHTLVRQLAVPPAAPVAPRMLEDAQRLRTVRRQRADAATCRLQASGPRADLSAGDRLKVASDDGPDVPYLLVHTHHRLNLDRSGEQVPGGHRVSLEAVPEWDDGHERIYRPPEPPKVARPLAMSAEIVSRSTRGPEAYPGGGARLRLAQDEQPSGELPRVTPFNGRGSSRSGWYTPLAGGNRVLVSCLDHDPDAPVILGVLPTARSRDQAARTTGRDGAWVSAAGQGLTVTSAGVRVPEHTHLTLHSPGADNCLQFRVEDERVSDLVRLASEKGLLNLECGGDLLERIGGDRRDDVAGDDTLTVNESVTVAGEAGVYVRAAQSINLTGGSGVRVASGGALQLRAGKGVTLRGAAGTRVRLSGGDGVWQTLGGDLQLQAAGPIRLRSHRGTITLTNASRSAGLSVDSGGSTALWGGDVTLRASGSLVMQGDVDYNTGGPIPVEPVVVKPSECADLTKVAAEGAMDIEPTEW</sequence>
<dbReference type="AlphaFoldDB" id="A0A1H8VTY2"/>
<reference evidence="1 2" key="1">
    <citation type="submission" date="2016-10" db="EMBL/GenBank/DDBJ databases">
        <authorList>
            <person name="de Groot N.N."/>
        </authorList>
    </citation>
    <scope>NUCLEOTIDE SEQUENCE [LARGE SCALE GENOMIC DNA]</scope>
    <source>
        <strain evidence="1 2">CGMCC 1.6291</strain>
    </source>
</reference>
<dbReference type="Gene3D" id="3.55.50.10">
    <property type="entry name" value="Baseplate protein-like domains"/>
    <property type="match status" value="1"/>
</dbReference>
<dbReference type="Proteomes" id="UP000199657">
    <property type="component" value="Unassembled WGS sequence"/>
</dbReference>
<gene>
    <name evidence="1" type="ORF">SAMN04488052_11540</name>
</gene>
<dbReference type="SUPFAM" id="SSF69279">
    <property type="entry name" value="Phage tail proteins"/>
    <property type="match status" value="1"/>
</dbReference>
<dbReference type="RefSeq" id="WP_091646483.1">
    <property type="nucleotide sequence ID" value="NZ_FOEG01000015.1"/>
</dbReference>
<evidence type="ECO:0000313" key="1">
    <source>
        <dbReference type="EMBL" id="SEP18851.1"/>
    </source>
</evidence>
<dbReference type="SUPFAM" id="SSF69255">
    <property type="entry name" value="gp5 N-terminal domain-like"/>
    <property type="match status" value="1"/>
</dbReference>
<dbReference type="EMBL" id="FOEG01000015">
    <property type="protein sequence ID" value="SEP18851.1"/>
    <property type="molecule type" value="Genomic_DNA"/>
</dbReference>